<dbReference type="InterPro" id="IPR026024">
    <property type="entry name" value="Chemotaxis_MeTrfase_CheR"/>
</dbReference>
<dbReference type="Gene3D" id="1.10.155.10">
    <property type="entry name" value="Chemotaxis receptor methyltransferase CheR, N-terminal domain"/>
    <property type="match status" value="1"/>
</dbReference>
<evidence type="ECO:0000256" key="6">
    <source>
        <dbReference type="PIRSR" id="PIRSR000410-1"/>
    </source>
</evidence>
<comment type="function">
    <text evidence="5">Methylation of the membrane-bound methyl-accepting chemotaxis proteins (MCP) to form gamma-glutamyl methyl ester residues in MCP.</text>
</comment>
<feature type="domain" description="CheR-type methyltransferase" evidence="7">
    <location>
        <begin position="1"/>
        <end position="256"/>
    </location>
</feature>
<organism evidence="8 9">
    <name type="scientific">Maritimibacter alkaliphilus HTCC2654</name>
    <dbReference type="NCBI Taxonomy" id="314271"/>
    <lineage>
        <taxon>Bacteria</taxon>
        <taxon>Pseudomonadati</taxon>
        <taxon>Pseudomonadota</taxon>
        <taxon>Alphaproteobacteria</taxon>
        <taxon>Rhodobacterales</taxon>
        <taxon>Roseobacteraceae</taxon>
        <taxon>Maritimibacter</taxon>
    </lineage>
</organism>
<evidence type="ECO:0000256" key="4">
    <source>
        <dbReference type="ARBA" id="ARBA00022691"/>
    </source>
</evidence>
<dbReference type="InterPro" id="IPR029063">
    <property type="entry name" value="SAM-dependent_MTases_sf"/>
</dbReference>
<comment type="caution">
    <text evidence="8">The sequence shown here is derived from an EMBL/GenBank/DDBJ whole genome shotgun (WGS) entry which is preliminary data.</text>
</comment>
<evidence type="ECO:0000256" key="2">
    <source>
        <dbReference type="ARBA" id="ARBA00022603"/>
    </source>
</evidence>
<feature type="binding site" evidence="6">
    <location>
        <position position="127"/>
    </location>
    <ligand>
        <name>S-adenosyl-L-methionine</name>
        <dbReference type="ChEBI" id="CHEBI:59789"/>
    </ligand>
</feature>
<comment type="catalytic activity">
    <reaction evidence="1 5">
        <text>L-glutamyl-[protein] + S-adenosyl-L-methionine = [protein]-L-glutamate 5-O-methyl ester + S-adenosyl-L-homocysteine</text>
        <dbReference type="Rhea" id="RHEA:24452"/>
        <dbReference type="Rhea" id="RHEA-COMP:10208"/>
        <dbReference type="Rhea" id="RHEA-COMP:10311"/>
        <dbReference type="ChEBI" id="CHEBI:29973"/>
        <dbReference type="ChEBI" id="CHEBI:57856"/>
        <dbReference type="ChEBI" id="CHEBI:59789"/>
        <dbReference type="ChEBI" id="CHEBI:82795"/>
        <dbReference type="EC" id="2.1.1.80"/>
    </reaction>
</comment>
<evidence type="ECO:0000313" key="8">
    <source>
        <dbReference type="EMBL" id="EAQ11518.1"/>
    </source>
</evidence>
<dbReference type="PRINTS" id="PR00996">
    <property type="entry name" value="CHERMTFRASE"/>
</dbReference>
<evidence type="ECO:0000256" key="3">
    <source>
        <dbReference type="ARBA" id="ARBA00022679"/>
    </source>
</evidence>
<protein>
    <recommendedName>
        <fullName evidence="5">Chemotaxis protein methyltransferase</fullName>
        <ecNumber evidence="5">2.1.1.80</ecNumber>
    </recommendedName>
</protein>
<dbReference type="PANTHER" id="PTHR24422:SF19">
    <property type="entry name" value="CHEMOTAXIS PROTEIN METHYLTRANSFERASE"/>
    <property type="match status" value="1"/>
</dbReference>
<keyword evidence="3 5" id="KW-0808">Transferase</keyword>
<feature type="binding site" evidence="6">
    <location>
        <begin position="199"/>
        <end position="200"/>
    </location>
    <ligand>
        <name>S-adenosyl-L-methionine</name>
        <dbReference type="ChEBI" id="CHEBI:59789"/>
    </ligand>
</feature>
<dbReference type="Proteomes" id="UP000002931">
    <property type="component" value="Unassembled WGS sequence"/>
</dbReference>
<feature type="binding site" evidence="6">
    <location>
        <position position="58"/>
    </location>
    <ligand>
        <name>S-adenosyl-L-methionine</name>
        <dbReference type="ChEBI" id="CHEBI:59789"/>
    </ligand>
</feature>
<feature type="binding site" evidence="6">
    <location>
        <begin position="182"/>
        <end position="183"/>
    </location>
    <ligand>
        <name>S-adenosyl-L-methionine</name>
        <dbReference type="ChEBI" id="CHEBI:59789"/>
    </ligand>
</feature>
<feature type="binding site" evidence="6">
    <location>
        <position position="64"/>
    </location>
    <ligand>
        <name>S-adenosyl-L-methionine</name>
        <dbReference type="ChEBI" id="CHEBI:59789"/>
    </ligand>
</feature>
<dbReference type="InterPro" id="IPR050903">
    <property type="entry name" value="Bact_Chemotaxis_MeTrfase"/>
</dbReference>
<evidence type="ECO:0000256" key="5">
    <source>
        <dbReference type="PIRNR" id="PIRNR000410"/>
    </source>
</evidence>
<name>A3VJE1_9RHOB</name>
<dbReference type="GO" id="GO:0032259">
    <property type="term" value="P:methylation"/>
    <property type="evidence" value="ECO:0007669"/>
    <property type="project" value="UniProtKB-KW"/>
</dbReference>
<dbReference type="Pfam" id="PF01739">
    <property type="entry name" value="CheR"/>
    <property type="match status" value="1"/>
</dbReference>
<dbReference type="Pfam" id="PF03705">
    <property type="entry name" value="CheR_N"/>
    <property type="match status" value="1"/>
</dbReference>
<keyword evidence="4 5" id="KW-0949">S-adenosyl-L-methionine</keyword>
<accession>A3VJE1</accession>
<dbReference type="EC" id="2.1.1.80" evidence="5"/>
<dbReference type="HOGENOM" id="CLU_025854_0_0_5"/>
<dbReference type="PIRSF" id="PIRSF000410">
    <property type="entry name" value="CheR"/>
    <property type="match status" value="1"/>
</dbReference>
<dbReference type="SUPFAM" id="SSF53335">
    <property type="entry name" value="S-adenosyl-L-methionine-dependent methyltransferases"/>
    <property type="match status" value="1"/>
</dbReference>
<evidence type="ECO:0000259" key="7">
    <source>
        <dbReference type="PROSITE" id="PS50123"/>
    </source>
</evidence>
<dbReference type="EMBL" id="AAMT01000014">
    <property type="protein sequence ID" value="EAQ11518.1"/>
    <property type="molecule type" value="Genomic_DNA"/>
</dbReference>
<dbReference type="InterPro" id="IPR022642">
    <property type="entry name" value="CheR_C"/>
</dbReference>
<keyword evidence="9" id="KW-1185">Reference proteome</keyword>
<dbReference type="SMART" id="SM00138">
    <property type="entry name" value="MeTrc"/>
    <property type="match status" value="1"/>
</dbReference>
<dbReference type="InterPro" id="IPR000780">
    <property type="entry name" value="CheR_MeTrfase"/>
</dbReference>
<dbReference type="GO" id="GO:0008983">
    <property type="term" value="F:protein-glutamate O-methyltransferase activity"/>
    <property type="evidence" value="ECO:0007669"/>
    <property type="project" value="UniProtKB-EC"/>
</dbReference>
<keyword evidence="2 5" id="KW-0489">Methyltransferase</keyword>
<proteinExistence type="predicted"/>
<evidence type="ECO:0000256" key="1">
    <source>
        <dbReference type="ARBA" id="ARBA00001541"/>
    </source>
</evidence>
<dbReference type="CDD" id="cd02440">
    <property type="entry name" value="AdoMet_MTases"/>
    <property type="match status" value="1"/>
</dbReference>
<dbReference type="PROSITE" id="PS50123">
    <property type="entry name" value="CHER"/>
    <property type="match status" value="1"/>
</dbReference>
<dbReference type="AlphaFoldDB" id="A3VJE1"/>
<dbReference type="PANTHER" id="PTHR24422">
    <property type="entry name" value="CHEMOTAXIS PROTEIN METHYLTRANSFERASE"/>
    <property type="match status" value="1"/>
</dbReference>
<feature type="binding site" evidence="6">
    <location>
        <position position="60"/>
    </location>
    <ligand>
        <name>S-adenosyl-L-methionine</name>
        <dbReference type="ChEBI" id="CHEBI:59789"/>
    </ligand>
</feature>
<dbReference type="STRING" id="314271.RB2654_03784"/>
<dbReference type="eggNOG" id="COG1352">
    <property type="taxonomic scope" value="Bacteria"/>
</dbReference>
<dbReference type="InterPro" id="IPR036804">
    <property type="entry name" value="CheR_N_sf"/>
</dbReference>
<dbReference type="Gene3D" id="3.40.50.150">
    <property type="entry name" value="Vaccinia Virus protein VP39"/>
    <property type="match status" value="1"/>
</dbReference>
<gene>
    <name evidence="8" type="ORF">RB2654_03784</name>
</gene>
<dbReference type="InterPro" id="IPR022641">
    <property type="entry name" value="CheR_N"/>
</dbReference>
<dbReference type="SUPFAM" id="SSF47757">
    <property type="entry name" value="Chemotaxis receptor methyltransferase CheR, N-terminal domain"/>
    <property type="match status" value="1"/>
</dbReference>
<evidence type="ECO:0000313" key="9">
    <source>
        <dbReference type="Proteomes" id="UP000002931"/>
    </source>
</evidence>
<reference evidence="8 9" key="1">
    <citation type="journal article" date="2010" name="J. Bacteriol.">
        <title>Genome sequences of Pelagibaca bermudensis HTCC2601T and Maritimibacter alkaliphilus HTCC2654T, the type strains of two marine Roseobacter genera.</title>
        <authorList>
            <person name="Thrash J.C."/>
            <person name="Cho J.C."/>
            <person name="Ferriera S."/>
            <person name="Johnson J."/>
            <person name="Vergin K.L."/>
            <person name="Giovannoni S.J."/>
        </authorList>
    </citation>
    <scope>NUCLEOTIDE SEQUENCE [LARGE SCALE GENOMIC DNA]</scope>
    <source>
        <strain evidence="8 9">HTCC2654</strain>
    </source>
</reference>
<sequence>MREAGLAIADNKSDMVRTRLARRLRHLGLSSYEGYCDLVERPEGADELGQLISALTTNVSHFFRESHHFDLLATDVAKDLLERAGAGQPTRIWSAGCANGQEPYTIAMVLNGVGLGPENGCKILATDIDPDVISFARTGAYPKQMLGGLSDEHLSRYFQADGSGTFNAKGALRDAVTFRVRNLLKPWPMTGRFDAVFCRNVVIYFDKETQSRLWSKFAERIRPGGWLFLGHSERISPCAEAYFAKSSVTTYRRTDVPITATGKES</sequence>
<feature type="binding site" evidence="6">
    <location>
        <position position="102"/>
    </location>
    <ligand>
        <name>S-adenosyl-L-methionine</name>
        <dbReference type="ChEBI" id="CHEBI:59789"/>
    </ligand>
</feature>